<dbReference type="EMBL" id="BOOI01000089">
    <property type="protein sequence ID" value="GIH88763.1"/>
    <property type="molecule type" value="Genomic_DNA"/>
</dbReference>
<accession>A0A8J3S7K8</accession>
<keyword evidence="1" id="KW-0812">Transmembrane</keyword>
<dbReference type="Proteomes" id="UP000655044">
    <property type="component" value="Unassembled WGS sequence"/>
</dbReference>
<evidence type="ECO:0000313" key="2">
    <source>
        <dbReference type="EMBL" id="GIH88763.1"/>
    </source>
</evidence>
<keyword evidence="1" id="KW-1133">Transmembrane helix</keyword>
<gene>
    <name evidence="2" type="ORF">Pro02_71710</name>
</gene>
<dbReference type="AlphaFoldDB" id="A0A8J3S7K8"/>
<keyword evidence="3" id="KW-1185">Reference proteome</keyword>
<evidence type="ECO:0000256" key="1">
    <source>
        <dbReference type="SAM" id="Phobius"/>
    </source>
</evidence>
<evidence type="ECO:0000313" key="3">
    <source>
        <dbReference type="Proteomes" id="UP000655044"/>
    </source>
</evidence>
<protein>
    <submittedName>
        <fullName evidence="2">Uncharacterized protein</fullName>
    </submittedName>
</protein>
<feature type="transmembrane region" description="Helical" evidence="1">
    <location>
        <begin position="30"/>
        <end position="50"/>
    </location>
</feature>
<sequence>MRWSTVFLLLAGSLVSGLLAVYIATDVARYVATIAMPVFTAGAVVCARVLTRREAKAPRPSSERTIGDVVSGLRGKVTRRRPGADS</sequence>
<name>A0A8J3S7K8_PLARO</name>
<reference evidence="2" key="1">
    <citation type="submission" date="2021-01" db="EMBL/GenBank/DDBJ databases">
        <title>Whole genome shotgun sequence of Planobispora rosea NBRC 15558.</title>
        <authorList>
            <person name="Komaki H."/>
            <person name="Tamura T."/>
        </authorList>
    </citation>
    <scope>NUCLEOTIDE SEQUENCE</scope>
    <source>
        <strain evidence="2">NBRC 15558</strain>
    </source>
</reference>
<keyword evidence="1" id="KW-0472">Membrane</keyword>
<comment type="caution">
    <text evidence="2">The sequence shown here is derived from an EMBL/GenBank/DDBJ whole genome shotgun (WGS) entry which is preliminary data.</text>
</comment>
<organism evidence="2 3">
    <name type="scientific">Planobispora rosea</name>
    <dbReference type="NCBI Taxonomy" id="35762"/>
    <lineage>
        <taxon>Bacteria</taxon>
        <taxon>Bacillati</taxon>
        <taxon>Actinomycetota</taxon>
        <taxon>Actinomycetes</taxon>
        <taxon>Streptosporangiales</taxon>
        <taxon>Streptosporangiaceae</taxon>
        <taxon>Planobispora</taxon>
    </lineage>
</organism>
<proteinExistence type="predicted"/>